<gene>
    <name evidence="2" type="ORF">R3P38DRAFT_3573478</name>
</gene>
<sequence>MGPQLVATRATHSSSSSPSRFASRSLSHAIHQGFVCRLHNVNVQNTALLVLLSRTLFYSSTLLLTPLLKTDSGPLASPNAASSIRPTSASWTPTTEGNKLTTPLDIINAGVCRRHSPLPPLSSVTSLNDPLTDQTPPSLHPRRSPGIYGPLVDDGHLRSRHLLRLILDAAYQTPYLVVEIRRHPFNTFASNSTSAVDNGLDTPQPRSPCLTASLCRLLRCLVALTAPPNRVTQCGRTRCYIVQACHRHVFRRPRPRPTQTGDDKSALAGIVQLLPTSSRFDVYAGHRLRYASFATAAHLALYVTLNTLSDIPRKCRPLPTSLSQPPRNPTGSFPDTTAPRRLALKSSLLPVRSVISALLASLRSHLPFQTPTVLTPRTSIVRRRLRSELTDLVPKPARRSSLSSIFLISQ</sequence>
<protein>
    <submittedName>
        <fullName evidence="2">Uncharacterized protein</fullName>
    </submittedName>
</protein>
<evidence type="ECO:0000256" key="1">
    <source>
        <dbReference type="SAM" id="MobiDB-lite"/>
    </source>
</evidence>
<name>A0AAW0ANF3_9AGAR</name>
<evidence type="ECO:0000313" key="3">
    <source>
        <dbReference type="Proteomes" id="UP001362999"/>
    </source>
</evidence>
<dbReference type="Proteomes" id="UP001362999">
    <property type="component" value="Unassembled WGS sequence"/>
</dbReference>
<proteinExistence type="predicted"/>
<organism evidence="2 3">
    <name type="scientific">Favolaschia claudopus</name>
    <dbReference type="NCBI Taxonomy" id="2862362"/>
    <lineage>
        <taxon>Eukaryota</taxon>
        <taxon>Fungi</taxon>
        <taxon>Dikarya</taxon>
        <taxon>Basidiomycota</taxon>
        <taxon>Agaricomycotina</taxon>
        <taxon>Agaricomycetes</taxon>
        <taxon>Agaricomycetidae</taxon>
        <taxon>Agaricales</taxon>
        <taxon>Marasmiineae</taxon>
        <taxon>Mycenaceae</taxon>
        <taxon>Favolaschia</taxon>
    </lineage>
</organism>
<dbReference type="EMBL" id="JAWWNJ010000056">
    <property type="protein sequence ID" value="KAK7014668.1"/>
    <property type="molecule type" value="Genomic_DNA"/>
</dbReference>
<feature type="region of interest" description="Disordered" evidence="1">
    <location>
        <begin position="75"/>
        <end position="96"/>
    </location>
</feature>
<evidence type="ECO:0000313" key="2">
    <source>
        <dbReference type="EMBL" id="KAK7014668.1"/>
    </source>
</evidence>
<feature type="region of interest" description="Disordered" evidence="1">
    <location>
        <begin position="316"/>
        <end position="337"/>
    </location>
</feature>
<accession>A0AAW0ANF3</accession>
<feature type="region of interest" description="Disordered" evidence="1">
    <location>
        <begin position="120"/>
        <end position="145"/>
    </location>
</feature>
<comment type="caution">
    <text evidence="2">The sequence shown here is derived from an EMBL/GenBank/DDBJ whole genome shotgun (WGS) entry which is preliminary data.</text>
</comment>
<keyword evidence="3" id="KW-1185">Reference proteome</keyword>
<feature type="compositionally biased region" description="Polar residues" evidence="1">
    <location>
        <begin position="79"/>
        <end position="96"/>
    </location>
</feature>
<reference evidence="2 3" key="1">
    <citation type="journal article" date="2024" name="J Genomics">
        <title>Draft genome sequencing and assembly of Favolaschia claudopus CIRM-BRFM 2984 isolated from oak limbs.</title>
        <authorList>
            <person name="Navarro D."/>
            <person name="Drula E."/>
            <person name="Chaduli D."/>
            <person name="Cazenave R."/>
            <person name="Ahrendt S."/>
            <person name="Wang J."/>
            <person name="Lipzen A."/>
            <person name="Daum C."/>
            <person name="Barry K."/>
            <person name="Grigoriev I.V."/>
            <person name="Favel A."/>
            <person name="Rosso M.N."/>
            <person name="Martin F."/>
        </authorList>
    </citation>
    <scope>NUCLEOTIDE SEQUENCE [LARGE SCALE GENOMIC DNA]</scope>
    <source>
        <strain evidence="2 3">CIRM-BRFM 2984</strain>
    </source>
</reference>
<feature type="region of interest" description="Disordered" evidence="1">
    <location>
        <begin position="1"/>
        <end position="21"/>
    </location>
</feature>
<dbReference type="AlphaFoldDB" id="A0AAW0ANF3"/>
<feature type="compositionally biased region" description="Polar residues" evidence="1">
    <location>
        <begin position="128"/>
        <end position="137"/>
    </location>
</feature>
<feature type="compositionally biased region" description="Polar residues" evidence="1">
    <location>
        <begin position="320"/>
        <end position="335"/>
    </location>
</feature>